<dbReference type="Proteomes" id="UP000650582">
    <property type="component" value="Unassembled WGS sequence"/>
</dbReference>
<proteinExistence type="predicted"/>
<comment type="subcellular location">
    <subcellularLocation>
        <location evidence="1">Cell inner membrane</location>
        <topology evidence="1">Multi-pass membrane protein</topology>
    </subcellularLocation>
</comment>
<feature type="transmembrane region" description="Helical" evidence="8">
    <location>
        <begin position="205"/>
        <end position="226"/>
    </location>
</feature>
<organism evidence="9 10">
    <name type="scientific">Rhizoctonia solani</name>
    <dbReference type="NCBI Taxonomy" id="456999"/>
    <lineage>
        <taxon>Eukaryota</taxon>
        <taxon>Fungi</taxon>
        <taxon>Dikarya</taxon>
        <taxon>Basidiomycota</taxon>
        <taxon>Agaricomycotina</taxon>
        <taxon>Agaricomycetes</taxon>
        <taxon>Cantharellales</taxon>
        <taxon>Ceratobasidiaceae</taxon>
        <taxon>Rhizoctonia</taxon>
    </lineage>
</organism>
<dbReference type="Pfam" id="PF20398">
    <property type="entry name" value="DUF6691"/>
    <property type="match status" value="1"/>
</dbReference>
<evidence type="ECO:0000256" key="2">
    <source>
        <dbReference type="ARBA" id="ARBA00022448"/>
    </source>
</evidence>
<gene>
    <name evidence="9" type="ORF">RHS04_01417</name>
</gene>
<dbReference type="EMBL" id="JACYCC010000025">
    <property type="protein sequence ID" value="KAF8684500.1"/>
    <property type="molecule type" value="Genomic_DNA"/>
</dbReference>
<evidence type="ECO:0000313" key="10">
    <source>
        <dbReference type="Proteomes" id="UP000650582"/>
    </source>
</evidence>
<evidence type="ECO:0000256" key="5">
    <source>
        <dbReference type="ARBA" id="ARBA00022692"/>
    </source>
</evidence>
<evidence type="ECO:0000256" key="4">
    <source>
        <dbReference type="ARBA" id="ARBA00022519"/>
    </source>
</evidence>
<dbReference type="AlphaFoldDB" id="A0A8H7HDP6"/>
<dbReference type="PANTHER" id="PTHR30574:SF1">
    <property type="entry name" value="SULPHUR TRANSPORT DOMAIN-CONTAINING PROTEIN"/>
    <property type="match status" value="1"/>
</dbReference>
<evidence type="ECO:0000256" key="3">
    <source>
        <dbReference type="ARBA" id="ARBA00022475"/>
    </source>
</evidence>
<name>A0A8H7HDP6_9AGAM</name>
<reference evidence="9" key="1">
    <citation type="submission" date="2020-09" db="EMBL/GenBank/DDBJ databases">
        <title>Comparative genome analyses of four rice-infecting Rhizoctonia solani isolates reveal extensive enrichment of homogalacturonan modification genes.</title>
        <authorList>
            <person name="Lee D.-Y."/>
            <person name="Jeon J."/>
            <person name="Kim K.-T."/>
            <person name="Cheong K."/>
            <person name="Song H."/>
            <person name="Choi G."/>
            <person name="Ko J."/>
            <person name="Opiyo S.O."/>
            <person name="Zuo S."/>
            <person name="Madhav S."/>
            <person name="Lee Y.-H."/>
            <person name="Wang G.-L."/>
        </authorList>
    </citation>
    <scope>NUCLEOTIDE SEQUENCE</scope>
    <source>
        <strain evidence="9">AG1-IA YN-7</strain>
    </source>
</reference>
<evidence type="ECO:0000256" key="8">
    <source>
        <dbReference type="SAM" id="Phobius"/>
    </source>
</evidence>
<feature type="transmembrane region" description="Helical" evidence="8">
    <location>
        <begin position="238"/>
        <end position="257"/>
    </location>
</feature>
<sequence>MTYAPETRSTSPNQLLEMPFTPIQSLIGATPSVSAYHVLILNGGVLGVSGFAHRTASWFIFKHRKHISVKAHKGDTLSDVNPDPEYLALISIVGLLAGGLVLGLFYQPLETQLQTQLVDIYSTTSVTQAQRIGLALAGFLVGMGSKLSNGCTSGHMLCGVSRLAPRSLLATATFFPVGVLTHLLLGQTSLFSTKLVVEGPIGRPTWQVTLLLQLPILFYRYGAAFVNDLTGGRYARQVVAFMTSFHFALGLIASGMLRPSKILNFLHLTPTAMKDGTWDPSLAMIILAGILPQAFVWLASLRKHVRQAGTRPKFSETWNIPMPVPEWRKGVDARLIIGAALFGIGWGMCGICPGPAIVLSGAGISGGIESHGWMRIGVWIVGFVSGGLMGRIF</sequence>
<keyword evidence="2" id="KW-0813">Transport</keyword>
<feature type="transmembrane region" description="Helical" evidence="8">
    <location>
        <begin position="372"/>
        <end position="390"/>
    </location>
</feature>
<feature type="transmembrane region" description="Helical" evidence="8">
    <location>
        <begin position="282"/>
        <end position="301"/>
    </location>
</feature>
<keyword evidence="5 8" id="KW-0812">Transmembrane</keyword>
<feature type="transmembrane region" description="Helical" evidence="8">
    <location>
        <begin position="86"/>
        <end position="106"/>
    </location>
</feature>
<dbReference type="InterPro" id="IPR007272">
    <property type="entry name" value="Sulf_transp_TsuA/YedE"/>
</dbReference>
<keyword evidence="3" id="KW-1003">Cell membrane</keyword>
<keyword evidence="7 8" id="KW-0472">Membrane</keyword>
<feature type="transmembrane region" description="Helical" evidence="8">
    <location>
        <begin position="335"/>
        <end position="360"/>
    </location>
</feature>
<dbReference type="GO" id="GO:0005886">
    <property type="term" value="C:plasma membrane"/>
    <property type="evidence" value="ECO:0007669"/>
    <property type="project" value="UniProtKB-SubCell"/>
</dbReference>
<evidence type="ECO:0000256" key="1">
    <source>
        <dbReference type="ARBA" id="ARBA00004429"/>
    </source>
</evidence>
<evidence type="ECO:0000256" key="6">
    <source>
        <dbReference type="ARBA" id="ARBA00022989"/>
    </source>
</evidence>
<dbReference type="InterPro" id="IPR046513">
    <property type="entry name" value="DUF6691"/>
</dbReference>
<protein>
    <submittedName>
        <fullName evidence="9">Family integral membrane protein</fullName>
    </submittedName>
</protein>
<keyword evidence="4" id="KW-0997">Cell inner membrane</keyword>
<keyword evidence="6 8" id="KW-1133">Transmembrane helix</keyword>
<comment type="caution">
    <text evidence="9">The sequence shown here is derived from an EMBL/GenBank/DDBJ whole genome shotgun (WGS) entry which is preliminary data.</text>
</comment>
<accession>A0A8H7HDP6</accession>
<dbReference type="PANTHER" id="PTHR30574">
    <property type="entry name" value="INNER MEMBRANE PROTEIN YEDE"/>
    <property type="match status" value="1"/>
</dbReference>
<evidence type="ECO:0000313" key="9">
    <source>
        <dbReference type="EMBL" id="KAF8684500.1"/>
    </source>
</evidence>
<evidence type="ECO:0000256" key="7">
    <source>
        <dbReference type="ARBA" id="ARBA00023136"/>
    </source>
</evidence>
<feature type="transmembrane region" description="Helical" evidence="8">
    <location>
        <begin position="167"/>
        <end position="185"/>
    </location>
</feature>